<proteinExistence type="predicted"/>
<dbReference type="KEGG" id="trr:M419DRAFT_80858"/>
<dbReference type="EMBL" id="KI911148">
    <property type="protein sequence ID" value="ETS01569.1"/>
    <property type="molecule type" value="Genomic_DNA"/>
</dbReference>
<gene>
    <name evidence="2" type="ORF">M419DRAFT_80858</name>
</gene>
<organism evidence="2 3">
    <name type="scientific">Hypocrea jecorina (strain ATCC 56765 / BCRC 32924 / NRRL 11460 / Rut C-30)</name>
    <name type="common">Trichoderma reesei</name>
    <dbReference type="NCBI Taxonomy" id="1344414"/>
    <lineage>
        <taxon>Eukaryota</taxon>
        <taxon>Fungi</taxon>
        <taxon>Dikarya</taxon>
        <taxon>Ascomycota</taxon>
        <taxon>Pezizomycotina</taxon>
        <taxon>Sordariomycetes</taxon>
        <taxon>Hypocreomycetidae</taxon>
        <taxon>Hypocreales</taxon>
        <taxon>Hypocreaceae</taxon>
        <taxon>Trichoderma</taxon>
    </lineage>
</organism>
<protein>
    <submittedName>
        <fullName evidence="2">Uncharacterized protein</fullName>
    </submittedName>
</protein>
<feature type="region of interest" description="Disordered" evidence="1">
    <location>
        <begin position="82"/>
        <end position="103"/>
    </location>
</feature>
<evidence type="ECO:0000313" key="3">
    <source>
        <dbReference type="Proteomes" id="UP000024376"/>
    </source>
</evidence>
<feature type="compositionally biased region" description="Basic and acidic residues" evidence="1">
    <location>
        <begin position="246"/>
        <end position="271"/>
    </location>
</feature>
<dbReference type="HOGENOM" id="CLU_1004954_0_0_1"/>
<dbReference type="AlphaFoldDB" id="A0A024S8A7"/>
<reference evidence="3" key="1">
    <citation type="journal article" date="2013" name="Ind. Biotechnol.">
        <title>Comparative genomics analysis of Trichoderma reesei strains.</title>
        <authorList>
            <person name="Koike H."/>
            <person name="Aerts A."/>
            <person name="LaButti K."/>
            <person name="Grigoriev I.V."/>
            <person name="Baker S.E."/>
        </authorList>
    </citation>
    <scope>NUCLEOTIDE SEQUENCE [LARGE SCALE GENOMIC DNA]</scope>
    <source>
        <strain evidence="3">ATCC 56765 / BCRC 32924 / NRRL 11460 / Rut C-30</strain>
    </source>
</reference>
<feature type="region of interest" description="Disordered" evidence="1">
    <location>
        <begin position="129"/>
        <end position="156"/>
    </location>
</feature>
<evidence type="ECO:0000256" key="1">
    <source>
        <dbReference type="SAM" id="MobiDB-lite"/>
    </source>
</evidence>
<sequence>MAAPEATAWNLVARPGGVQSSQRVAARHPQPRTCLCCVEPWKGERGTVKTVTAAGCYSALSSVPPAGPQLCGQTLQLTQPIDPWTSAGKPPAPPGCGLSAPSPHPCRPPPAIDCEVHPSVAAVARCDVRSRPRQGTGTWKAQPPPPPPPPPRFSRTHALDLQIPTLSTHSQLALPAIAASRTTKSGTDQRLRTKRGSTGNTRDREIPRTNPEKETRQTDETREQRPTRTQNRTTNPEPENAPQADARTDGLEEAPKRLGKEKIQENKETRRGTQKQA</sequence>
<feature type="compositionally biased region" description="Pro residues" evidence="1">
    <location>
        <begin position="142"/>
        <end position="152"/>
    </location>
</feature>
<dbReference type="Proteomes" id="UP000024376">
    <property type="component" value="Unassembled WGS sequence"/>
</dbReference>
<accession>A0A024S8A7</accession>
<feature type="compositionally biased region" description="Basic and acidic residues" evidence="1">
    <location>
        <begin position="201"/>
        <end position="226"/>
    </location>
</feature>
<feature type="region of interest" description="Disordered" evidence="1">
    <location>
        <begin position="174"/>
        <end position="277"/>
    </location>
</feature>
<name>A0A024S8A7_HYPJR</name>
<evidence type="ECO:0000313" key="2">
    <source>
        <dbReference type="EMBL" id="ETS01569.1"/>
    </source>
</evidence>
<feature type="compositionally biased region" description="Low complexity" evidence="1">
    <location>
        <begin position="227"/>
        <end position="238"/>
    </location>
</feature>